<feature type="region of interest" description="Disordered" evidence="1">
    <location>
        <begin position="140"/>
        <end position="181"/>
    </location>
</feature>
<sequence>MRLTSAALLLLTASSSHALSIGATRRQAIQYPAGSSNCPKGITQDPNVAMGTSLVGASTASPPPSNPAVTSSVLPDPFPILLDNLLSILLSFDTLPSTTPLGDLHSILFPQPSGRIFLPGLLNPSSCKPTPLEPTYIGTNCGPGQSGNPLLGTPTALEPTYSGTSVSPGPSSAGGGSEKPGSAKALSVPLVTLLGAVGLAILL</sequence>
<dbReference type="AlphaFoldDB" id="A0AAD7ECL6"/>
<keyword evidence="4" id="KW-1185">Reference proteome</keyword>
<dbReference type="Proteomes" id="UP001218218">
    <property type="component" value="Unassembled WGS sequence"/>
</dbReference>
<evidence type="ECO:0000256" key="1">
    <source>
        <dbReference type="SAM" id="MobiDB-lite"/>
    </source>
</evidence>
<organism evidence="3 4">
    <name type="scientific">Mycena albidolilacea</name>
    <dbReference type="NCBI Taxonomy" id="1033008"/>
    <lineage>
        <taxon>Eukaryota</taxon>
        <taxon>Fungi</taxon>
        <taxon>Dikarya</taxon>
        <taxon>Basidiomycota</taxon>
        <taxon>Agaricomycotina</taxon>
        <taxon>Agaricomycetes</taxon>
        <taxon>Agaricomycetidae</taxon>
        <taxon>Agaricales</taxon>
        <taxon>Marasmiineae</taxon>
        <taxon>Mycenaceae</taxon>
        <taxon>Mycena</taxon>
    </lineage>
</organism>
<proteinExistence type="predicted"/>
<gene>
    <name evidence="3" type="ORF">DFH08DRAFT_1087582</name>
</gene>
<protein>
    <submittedName>
        <fullName evidence="3">Uncharacterized protein</fullName>
    </submittedName>
</protein>
<reference evidence="3" key="1">
    <citation type="submission" date="2023-03" db="EMBL/GenBank/DDBJ databases">
        <title>Massive genome expansion in bonnet fungi (Mycena s.s.) driven by repeated elements and novel gene families across ecological guilds.</title>
        <authorList>
            <consortium name="Lawrence Berkeley National Laboratory"/>
            <person name="Harder C.B."/>
            <person name="Miyauchi S."/>
            <person name="Viragh M."/>
            <person name="Kuo A."/>
            <person name="Thoen E."/>
            <person name="Andreopoulos B."/>
            <person name="Lu D."/>
            <person name="Skrede I."/>
            <person name="Drula E."/>
            <person name="Henrissat B."/>
            <person name="Morin E."/>
            <person name="Kohler A."/>
            <person name="Barry K."/>
            <person name="LaButti K."/>
            <person name="Morin E."/>
            <person name="Salamov A."/>
            <person name="Lipzen A."/>
            <person name="Mereny Z."/>
            <person name="Hegedus B."/>
            <person name="Baldrian P."/>
            <person name="Stursova M."/>
            <person name="Weitz H."/>
            <person name="Taylor A."/>
            <person name="Grigoriev I.V."/>
            <person name="Nagy L.G."/>
            <person name="Martin F."/>
            <person name="Kauserud H."/>
        </authorList>
    </citation>
    <scope>NUCLEOTIDE SEQUENCE</scope>
    <source>
        <strain evidence="3">CBHHK002</strain>
    </source>
</reference>
<name>A0AAD7ECL6_9AGAR</name>
<feature type="chain" id="PRO_5042239447" evidence="2">
    <location>
        <begin position="19"/>
        <end position="203"/>
    </location>
</feature>
<evidence type="ECO:0000313" key="4">
    <source>
        <dbReference type="Proteomes" id="UP001218218"/>
    </source>
</evidence>
<dbReference type="EMBL" id="JARIHO010000071">
    <property type="protein sequence ID" value="KAJ7312622.1"/>
    <property type="molecule type" value="Genomic_DNA"/>
</dbReference>
<feature type="compositionally biased region" description="Low complexity" evidence="1">
    <location>
        <begin position="162"/>
        <end position="171"/>
    </location>
</feature>
<keyword evidence="2" id="KW-0732">Signal</keyword>
<feature type="signal peptide" evidence="2">
    <location>
        <begin position="1"/>
        <end position="18"/>
    </location>
</feature>
<evidence type="ECO:0000313" key="3">
    <source>
        <dbReference type="EMBL" id="KAJ7312622.1"/>
    </source>
</evidence>
<accession>A0AAD7ECL6</accession>
<evidence type="ECO:0000256" key="2">
    <source>
        <dbReference type="SAM" id="SignalP"/>
    </source>
</evidence>
<comment type="caution">
    <text evidence="3">The sequence shown here is derived from an EMBL/GenBank/DDBJ whole genome shotgun (WGS) entry which is preliminary data.</text>
</comment>